<evidence type="ECO:0000259" key="1">
    <source>
        <dbReference type="Pfam" id="PF14231"/>
    </source>
</evidence>
<dbReference type="InterPro" id="IPR025951">
    <property type="entry name" value="GXWXG_dom"/>
</dbReference>
<protein>
    <submittedName>
        <fullName evidence="3">Uncharacterized protein</fullName>
    </submittedName>
</protein>
<feature type="domain" description="DUF4334" evidence="2">
    <location>
        <begin position="91"/>
        <end position="155"/>
    </location>
</feature>
<evidence type="ECO:0000313" key="3">
    <source>
        <dbReference type="EMBL" id="ADV84088.1"/>
    </source>
</evidence>
<dbReference type="Pfam" id="PF14232">
    <property type="entry name" value="DUF4334"/>
    <property type="match status" value="1"/>
</dbReference>
<dbReference type="Pfam" id="PF14231">
    <property type="entry name" value="GXWXG"/>
    <property type="match status" value="1"/>
</dbReference>
<dbReference type="InterPro" id="IPR025568">
    <property type="entry name" value="DUF4334"/>
</dbReference>
<evidence type="ECO:0000259" key="2">
    <source>
        <dbReference type="Pfam" id="PF14232"/>
    </source>
</evidence>
<proteinExistence type="predicted"/>
<reference evidence="3 4" key="1">
    <citation type="journal article" date="2012" name="Stand. Genomic Sci.">
        <title>Complete genome sequence of Terriglobus saanensis type strain SP1PR4(T), an Acidobacteria from tundra soil.</title>
        <authorList>
            <person name="Rawat S.R."/>
            <person name="Mannisto M.K."/>
            <person name="Starovoytov V."/>
            <person name="Goodwin L."/>
            <person name="Nolan M."/>
            <person name="Hauser L."/>
            <person name="Land M."/>
            <person name="Davenport K.W."/>
            <person name="Woyke T."/>
            <person name="Haggblom M.M."/>
        </authorList>
    </citation>
    <scope>NUCLEOTIDE SEQUENCE</scope>
    <source>
        <strain evidence="4">ATCC BAA-1853 / DSM 23119 / SP1PR4</strain>
    </source>
</reference>
<dbReference type="KEGG" id="tsa:AciPR4_3334"/>
<sequence length="166" mass="18945">MSNVTTFQQLKKEHKFSNDMKLWDLFDSLDSVGIEDSLGLYQGGGFDTGHWLFQLMGEMKWYGKNFVSQMGVVPLLCYNQEGHIYSEGMFGGASLWMTEFRGKPSVMLNYDKEPVFDHFRKVDNNTLLGIVNGKTLSNGKDIVENGKFQFVYLERVAELPAKFVTT</sequence>
<dbReference type="AlphaFoldDB" id="E8V8Q1"/>
<dbReference type="HOGENOM" id="CLU_112092_1_1_0"/>
<dbReference type="EMBL" id="CP002467">
    <property type="protein sequence ID" value="ADV84088.1"/>
    <property type="molecule type" value="Genomic_DNA"/>
</dbReference>
<dbReference type="RefSeq" id="WP_013569819.1">
    <property type="nucleotide sequence ID" value="NC_014963.1"/>
</dbReference>
<dbReference type="Proteomes" id="UP000006844">
    <property type="component" value="Chromosome"/>
</dbReference>
<gene>
    <name evidence="3" type="ordered locus">AciPR4_3334</name>
</gene>
<evidence type="ECO:0000313" key="4">
    <source>
        <dbReference type="Proteomes" id="UP000006844"/>
    </source>
</evidence>
<name>E8V8Q1_TERSS</name>
<dbReference type="Gene3D" id="2.40.128.580">
    <property type="entry name" value="GXWXG domain"/>
    <property type="match status" value="1"/>
</dbReference>
<keyword evidence="4" id="KW-1185">Reference proteome</keyword>
<feature type="domain" description="GXWXG" evidence="1">
    <location>
        <begin position="25"/>
        <end position="82"/>
    </location>
</feature>
<dbReference type="STRING" id="401053.AciPR4_3334"/>
<accession>E8V8Q1</accession>
<organism evidence="3 4">
    <name type="scientific">Terriglobus saanensis (strain ATCC BAA-1853 / DSM 23119 / SP1PR4)</name>
    <dbReference type="NCBI Taxonomy" id="401053"/>
    <lineage>
        <taxon>Bacteria</taxon>
        <taxon>Pseudomonadati</taxon>
        <taxon>Acidobacteriota</taxon>
        <taxon>Terriglobia</taxon>
        <taxon>Terriglobales</taxon>
        <taxon>Acidobacteriaceae</taxon>
        <taxon>Terriglobus</taxon>
    </lineage>
</organism>